<comment type="caution">
    <text evidence="1">The sequence shown here is derived from an EMBL/GenBank/DDBJ whole genome shotgun (WGS) entry which is preliminary data.</text>
</comment>
<keyword evidence="2" id="KW-1185">Reference proteome</keyword>
<evidence type="ECO:0000313" key="2">
    <source>
        <dbReference type="Proteomes" id="UP000828941"/>
    </source>
</evidence>
<name>A0ACB9LFK6_BAUVA</name>
<protein>
    <submittedName>
        <fullName evidence="1">Uncharacterized protein</fullName>
    </submittedName>
</protein>
<proteinExistence type="predicted"/>
<evidence type="ECO:0000313" key="1">
    <source>
        <dbReference type="EMBL" id="KAI4308340.1"/>
    </source>
</evidence>
<dbReference type="Proteomes" id="UP000828941">
    <property type="component" value="Chromosome 12"/>
</dbReference>
<gene>
    <name evidence="1" type="ORF">L6164_031423</name>
</gene>
<organism evidence="1 2">
    <name type="scientific">Bauhinia variegata</name>
    <name type="common">Purple orchid tree</name>
    <name type="synonym">Phanera variegata</name>
    <dbReference type="NCBI Taxonomy" id="167791"/>
    <lineage>
        <taxon>Eukaryota</taxon>
        <taxon>Viridiplantae</taxon>
        <taxon>Streptophyta</taxon>
        <taxon>Embryophyta</taxon>
        <taxon>Tracheophyta</taxon>
        <taxon>Spermatophyta</taxon>
        <taxon>Magnoliopsida</taxon>
        <taxon>eudicotyledons</taxon>
        <taxon>Gunneridae</taxon>
        <taxon>Pentapetalae</taxon>
        <taxon>rosids</taxon>
        <taxon>fabids</taxon>
        <taxon>Fabales</taxon>
        <taxon>Fabaceae</taxon>
        <taxon>Cercidoideae</taxon>
        <taxon>Cercideae</taxon>
        <taxon>Bauhiniinae</taxon>
        <taxon>Bauhinia</taxon>
    </lineage>
</organism>
<accession>A0ACB9LFK6</accession>
<dbReference type="EMBL" id="CM039437">
    <property type="protein sequence ID" value="KAI4308340.1"/>
    <property type="molecule type" value="Genomic_DNA"/>
</dbReference>
<reference evidence="1 2" key="1">
    <citation type="journal article" date="2022" name="DNA Res.">
        <title>Chromosomal-level genome assembly of the orchid tree Bauhinia variegata (Leguminosae; Cercidoideae) supports the allotetraploid origin hypothesis of Bauhinia.</title>
        <authorList>
            <person name="Zhong Y."/>
            <person name="Chen Y."/>
            <person name="Zheng D."/>
            <person name="Pang J."/>
            <person name="Liu Y."/>
            <person name="Luo S."/>
            <person name="Meng S."/>
            <person name="Qian L."/>
            <person name="Wei D."/>
            <person name="Dai S."/>
            <person name="Zhou R."/>
        </authorList>
    </citation>
    <scope>NUCLEOTIDE SEQUENCE [LARGE SCALE GENOMIC DNA]</scope>
    <source>
        <strain evidence="1">BV-YZ2020</strain>
    </source>
</reference>
<sequence length="1231" mass="139595">MAFDTNFASLLENLKIEDPWVPPRTWESIPSESGLHSQSHFDASFASSNQPLYDLSTVSEASLVRLVTNAMQGVKSALISIQKLSAIFCSDPADRTFHRISSLWNRASSTHALGNVLKSVGCTGSLVFLLREFVDYFTNLKTEQCLIGKSHNSSEVIESQNHNEDGMREEEQPPYSIINQAFAVAVGKVLEGYLSALDTIYASVVLRRSSKEDDFPLHAFSVFGCLKNVVHSEITLLEFYLHTKELRTQIEALGSICNLHKLGLCFLDTSFDDLIAEATSEFHKFYRGGNLLTFLYLQLQVADPVHSNLLKFLFLQSCEPYIGFIRSWIFKAEINDPYEEFIVENVEIFSPNPPGKDGIAADFPLASIRERDGVSIPCFLKDHLVPLVRAGQQLQVLLKLLELCIHAATVDYRHEDFLPCWSGFLRSSPMYSSPLTFSRDDMEALVLARDTYYKKMNDKLENLLTNLEIRYQQISTHASVPFFFHNDGVSSDKFDMFLSEDELIVPPAADKRSSITGIDDMDSDVSSTVDKSCNEEDIYDSSEISSLNGSEEEIESELLISQQNHLSALSFSKNTTISCSIQSTCQHEKSESDSHKICDKTDGVIPFVKSYHQGTKSGLMSDPLDSGKSTHPSIFSTHYTDSPTDSYWSAGRILKNSFGPKETDQQMGSPRYAMYQNNIIAASDALREKAFGEDQSNYNMHASNLHTFQPQKIESPFLSMNPLSMNPLLTRNALLCRMGRNREQCIKHHGEHLPHFNFSVVEDAYKVYMDKSPIGYMYRCISAFPFSYSTSPHHSKSDQHTEQGHGEDSIMDTGKSCVNASLDLKGHRQHASTVLSGGGSWERLLGSFRETVSSGTTHQQRLLSTFEIPLDIIIDKCLLQEIVLQYKYVSRLTINLLEEAFALQEHLLALQRYHFMETADWADLFILSLWHHKSSVTEANERLLEIQCLLELSIQRSSCERDPNKDRLFVYMKGHGKMPLPTSAIGIRSFDFLGLGYRVDWPVNIVLTPAALKIYADIFSFLIQVKLAIFSLTNVWCSFKDLIPTTNKDRTSESHQRELGHLNVLMKTRHQINHFVSTLQQYVESQLSHVSWCRFLHSLHHKVKDMMDIESVHMEYLADSLHICFLSEETQTVGSIIESILQCALDFRSCLTTVAWDVGVDQENSVGRLSRVNISQVLSIKQKFDKNLKELQLCYIKAPKHGGFGLSRFWEYLNYNEYYSDINNKMGYYAF</sequence>